<feature type="region of interest" description="Disordered" evidence="1">
    <location>
        <begin position="314"/>
        <end position="363"/>
    </location>
</feature>
<dbReference type="KEGG" id="pry:Prubr_24630"/>
<feature type="compositionally biased region" description="Basic and acidic residues" evidence="1">
    <location>
        <begin position="1"/>
        <end position="10"/>
    </location>
</feature>
<feature type="region of interest" description="Disordered" evidence="1">
    <location>
        <begin position="1"/>
        <end position="31"/>
    </location>
</feature>
<proteinExistence type="predicted"/>
<organism evidence="2 3">
    <name type="scientific">Polymorphospora rubra</name>
    <dbReference type="NCBI Taxonomy" id="338584"/>
    <lineage>
        <taxon>Bacteria</taxon>
        <taxon>Bacillati</taxon>
        <taxon>Actinomycetota</taxon>
        <taxon>Actinomycetes</taxon>
        <taxon>Micromonosporales</taxon>
        <taxon>Micromonosporaceae</taxon>
        <taxon>Polymorphospora</taxon>
    </lineage>
</organism>
<reference evidence="2" key="1">
    <citation type="submission" date="2020-08" db="EMBL/GenBank/DDBJ databases">
        <title>Whole genome shotgun sequence of Polymorphospora rubra NBRC 101157.</title>
        <authorList>
            <person name="Komaki H."/>
            <person name="Tamura T."/>
        </authorList>
    </citation>
    <scope>NUCLEOTIDE SEQUENCE</scope>
    <source>
        <strain evidence="2">NBRC 101157</strain>
    </source>
</reference>
<dbReference type="RefSeq" id="WP_212824894.1">
    <property type="nucleotide sequence ID" value="NZ_AP023359.1"/>
</dbReference>
<keyword evidence="3" id="KW-1185">Reference proteome</keyword>
<gene>
    <name evidence="2" type="ORF">Prubr_24630</name>
</gene>
<dbReference type="AlphaFoldDB" id="A0A810MWL7"/>
<evidence type="ECO:0000313" key="2">
    <source>
        <dbReference type="EMBL" id="BCJ65442.1"/>
    </source>
</evidence>
<evidence type="ECO:0000313" key="3">
    <source>
        <dbReference type="Proteomes" id="UP000680866"/>
    </source>
</evidence>
<feature type="region of interest" description="Disordered" evidence="1">
    <location>
        <begin position="133"/>
        <end position="185"/>
    </location>
</feature>
<evidence type="ECO:0000256" key="1">
    <source>
        <dbReference type="SAM" id="MobiDB-lite"/>
    </source>
</evidence>
<dbReference type="EMBL" id="AP023359">
    <property type="protein sequence ID" value="BCJ65442.1"/>
    <property type="molecule type" value="Genomic_DNA"/>
</dbReference>
<name>A0A810MWL7_9ACTN</name>
<accession>A0A810MWL7</accession>
<dbReference type="Proteomes" id="UP000680866">
    <property type="component" value="Chromosome"/>
</dbReference>
<feature type="compositionally biased region" description="Low complexity" evidence="1">
    <location>
        <begin position="317"/>
        <end position="332"/>
    </location>
</feature>
<sequence>MIRSGVERNQRTASRPTRVPSGAPSSRTGRTDRIRAAARTGLRALVVGGFAGAAWLLCGAAAHAAQADAHSVDDHAPSLVSLTPLDGAAEESTLIVPVTDTLGATSGTLLGTTSTLAGDLLAPADDVTSVVLPNGTTTTADPATTPTASGPAGNVPGGDTATAAGASGGSATATPVGAATPTRSTSDASGVTGLIGVVDGLVAPLGLTDALTGPTGLLTPLTSAIDPIVAPLDVVLAPVTGLLHFVTAPVADAVGGLAAGGTGAVAVGAAEPGRSGAPGSDAIRTPVTGTAAGDGMAETGTGTVHSVLRQYAGTDQRPPAAAVARTGAGQAPDLPIPARGYLGRRGTGSRRVPDPPRRAAPSP</sequence>
<protein>
    <submittedName>
        <fullName evidence="2">Uncharacterized protein</fullName>
    </submittedName>
</protein>
<feature type="compositionally biased region" description="Low complexity" evidence="1">
    <location>
        <begin position="135"/>
        <end position="182"/>
    </location>
</feature>